<dbReference type="Pfam" id="PF13491">
    <property type="entry name" value="FtsK_4TM"/>
    <property type="match status" value="1"/>
</dbReference>
<evidence type="ECO:0000256" key="1">
    <source>
        <dbReference type="ARBA" id="ARBA00004651"/>
    </source>
</evidence>
<organism evidence="8 9">
    <name type="scientific">Rubellimicrobium thermophilum DSM 16684</name>
    <dbReference type="NCBI Taxonomy" id="1123069"/>
    <lineage>
        <taxon>Bacteria</taxon>
        <taxon>Pseudomonadati</taxon>
        <taxon>Pseudomonadota</taxon>
        <taxon>Alphaproteobacteria</taxon>
        <taxon>Rhodobacterales</taxon>
        <taxon>Roseobacteraceae</taxon>
        <taxon>Rubellimicrobium</taxon>
    </lineage>
</organism>
<protein>
    <recommendedName>
        <fullName evidence="7">DNA translocase FtsK 4TM region domain-containing protein</fullName>
    </recommendedName>
</protein>
<keyword evidence="2" id="KW-1003">Cell membrane</keyword>
<keyword evidence="5 6" id="KW-0472">Membrane</keyword>
<feature type="transmembrane region" description="Helical" evidence="6">
    <location>
        <begin position="27"/>
        <end position="46"/>
    </location>
</feature>
<keyword evidence="9" id="KW-1185">Reference proteome</keyword>
<evidence type="ECO:0000256" key="4">
    <source>
        <dbReference type="ARBA" id="ARBA00022989"/>
    </source>
</evidence>
<comment type="caution">
    <text evidence="8">The sequence shown here is derived from an EMBL/GenBank/DDBJ whole genome shotgun (WGS) entry which is preliminary data.</text>
</comment>
<comment type="subcellular location">
    <subcellularLocation>
        <location evidence="1">Cell membrane</location>
        <topology evidence="1">Multi-pass membrane protein</topology>
    </subcellularLocation>
</comment>
<evidence type="ECO:0000313" key="9">
    <source>
        <dbReference type="Proteomes" id="UP000015346"/>
    </source>
</evidence>
<evidence type="ECO:0000259" key="7">
    <source>
        <dbReference type="Pfam" id="PF13491"/>
    </source>
</evidence>
<evidence type="ECO:0000256" key="6">
    <source>
        <dbReference type="SAM" id="Phobius"/>
    </source>
</evidence>
<keyword evidence="4 6" id="KW-1133">Transmembrane helix</keyword>
<reference evidence="8 9" key="1">
    <citation type="journal article" date="2013" name="Stand. Genomic Sci.">
        <title>Genome sequence of the reddish-pigmented Rubellimicrobium thermophilum type strain (DSM 16684(T)), a member of the Roseobacter clade.</title>
        <authorList>
            <person name="Fiebig A."/>
            <person name="Riedel T."/>
            <person name="Gronow S."/>
            <person name="Petersen J."/>
            <person name="Klenk H.P."/>
            <person name="Goker M."/>
        </authorList>
    </citation>
    <scope>NUCLEOTIDE SEQUENCE [LARGE SCALE GENOMIC DNA]</scope>
    <source>
        <strain evidence="8 9">DSM 16684</strain>
    </source>
</reference>
<sequence length="236" mass="25523">MAYPTRDRAPLLDRPTQAAIERRGRELLGLCLIGAGFLGWMMLWSYSPEDPNWLLVSDAPVRNWLGSFGASVAHPLMMVMGHASWGIPLLCAAWGLRFVLHRAERRARAVFAPLFLVALSVFFATLEPGPDWQPLYGLGGLFGDTALSFVLTLLPVGGILPDLLSFVAMIWLGAWVMGVTRAEIQTVARRSAVLAVLAYAWSLRAAAQGAALTARIWREGRILGAAAAAGAATWLA</sequence>
<feature type="domain" description="DNA translocase FtsK 4TM region" evidence="7">
    <location>
        <begin position="21"/>
        <end position="186"/>
    </location>
</feature>
<feature type="transmembrane region" description="Helical" evidence="6">
    <location>
        <begin position="146"/>
        <end position="172"/>
    </location>
</feature>
<evidence type="ECO:0000256" key="2">
    <source>
        <dbReference type="ARBA" id="ARBA00022475"/>
    </source>
</evidence>
<feature type="transmembrane region" description="Helical" evidence="6">
    <location>
        <begin position="72"/>
        <end position="96"/>
    </location>
</feature>
<evidence type="ECO:0000256" key="3">
    <source>
        <dbReference type="ARBA" id="ARBA00022692"/>
    </source>
</evidence>
<accession>S9R1I4</accession>
<dbReference type="HOGENOM" id="CLU_1182381_0_0_5"/>
<evidence type="ECO:0000313" key="8">
    <source>
        <dbReference type="EMBL" id="EPX85752.1"/>
    </source>
</evidence>
<gene>
    <name evidence="8" type="ORF">ruthe_01681</name>
</gene>
<dbReference type="GO" id="GO:0005886">
    <property type="term" value="C:plasma membrane"/>
    <property type="evidence" value="ECO:0007669"/>
    <property type="project" value="UniProtKB-SubCell"/>
</dbReference>
<name>S9R1I4_9RHOB</name>
<proteinExistence type="predicted"/>
<dbReference type="EMBL" id="AOLV01000013">
    <property type="protein sequence ID" value="EPX85752.1"/>
    <property type="molecule type" value="Genomic_DNA"/>
</dbReference>
<dbReference type="STRING" id="1123069.ruthe_01681"/>
<evidence type="ECO:0000256" key="5">
    <source>
        <dbReference type="ARBA" id="ARBA00023136"/>
    </source>
</evidence>
<dbReference type="RefSeq" id="WP_021097769.1">
    <property type="nucleotide sequence ID" value="NZ_KE557320.1"/>
</dbReference>
<keyword evidence="3 6" id="KW-0812">Transmembrane</keyword>
<feature type="non-terminal residue" evidence="8">
    <location>
        <position position="236"/>
    </location>
</feature>
<dbReference type="Proteomes" id="UP000015346">
    <property type="component" value="Unassembled WGS sequence"/>
</dbReference>
<feature type="transmembrane region" description="Helical" evidence="6">
    <location>
        <begin position="108"/>
        <end position="126"/>
    </location>
</feature>
<dbReference type="AlphaFoldDB" id="S9R1I4"/>
<dbReference type="InterPro" id="IPR025199">
    <property type="entry name" value="FtsK_4TM"/>
</dbReference>